<accession>A0A927IEE5</accession>
<organism evidence="2 3">
    <name type="scientific">Streptomyces chumphonensis</name>
    <dbReference type="NCBI Taxonomy" id="1214925"/>
    <lineage>
        <taxon>Bacteria</taxon>
        <taxon>Bacillati</taxon>
        <taxon>Actinomycetota</taxon>
        <taxon>Actinomycetes</taxon>
        <taxon>Kitasatosporales</taxon>
        <taxon>Streptomycetaceae</taxon>
        <taxon>Streptomyces</taxon>
    </lineage>
</organism>
<reference evidence="2" key="1">
    <citation type="submission" date="2020-09" db="EMBL/GenBank/DDBJ databases">
        <title>Secondary metabolite and genome analysis of marine Streptomyces chumphonensis KK1-2T.</title>
        <authorList>
            <person name="Phongsopitanun W."/>
            <person name="Kanchanasin P."/>
            <person name="Pittayakhajonwut P."/>
            <person name="Suwanborirux K."/>
            <person name="Tanasupawat S."/>
        </authorList>
    </citation>
    <scope>NUCLEOTIDE SEQUENCE</scope>
    <source>
        <strain evidence="2">KK1-2</strain>
    </source>
</reference>
<evidence type="ECO:0000313" key="2">
    <source>
        <dbReference type="EMBL" id="MBD3933271.1"/>
    </source>
</evidence>
<comment type="caution">
    <text evidence="2">The sequence shown here is derived from an EMBL/GenBank/DDBJ whole genome shotgun (WGS) entry which is preliminary data.</text>
</comment>
<proteinExistence type="predicted"/>
<sequence>MAIRQGRTTGWVKSSYSGANACVEVRSPVRASVAVRDSKDPKGPFLAFAPASWTSFVGAVDGGALGRA</sequence>
<gene>
    <name evidence="2" type="ORF">IF129_17145</name>
</gene>
<evidence type="ECO:0000313" key="3">
    <source>
        <dbReference type="Proteomes" id="UP000632289"/>
    </source>
</evidence>
<evidence type="ECO:0000259" key="1">
    <source>
        <dbReference type="Pfam" id="PF04149"/>
    </source>
</evidence>
<dbReference type="EMBL" id="JACXYU010000009">
    <property type="protein sequence ID" value="MBD3933271.1"/>
    <property type="molecule type" value="Genomic_DNA"/>
</dbReference>
<dbReference type="Pfam" id="PF04149">
    <property type="entry name" value="DUF397"/>
    <property type="match status" value="1"/>
</dbReference>
<protein>
    <submittedName>
        <fullName evidence="2">DUF397 domain-containing protein</fullName>
    </submittedName>
</protein>
<dbReference type="RefSeq" id="WP_191210572.1">
    <property type="nucleotide sequence ID" value="NZ_BAABKL010000050.1"/>
</dbReference>
<keyword evidence="3" id="KW-1185">Reference proteome</keyword>
<dbReference type="AlphaFoldDB" id="A0A927IEE5"/>
<dbReference type="Proteomes" id="UP000632289">
    <property type="component" value="Unassembled WGS sequence"/>
</dbReference>
<name>A0A927IEE5_9ACTN</name>
<dbReference type="InterPro" id="IPR007278">
    <property type="entry name" value="DUF397"/>
</dbReference>
<feature type="domain" description="DUF397" evidence="1">
    <location>
        <begin position="10"/>
        <end position="60"/>
    </location>
</feature>